<dbReference type="Pfam" id="PF00106">
    <property type="entry name" value="adh_short"/>
    <property type="match status" value="1"/>
</dbReference>
<dbReference type="Proteomes" id="UP001202922">
    <property type="component" value="Unassembled WGS sequence"/>
</dbReference>
<protein>
    <submittedName>
        <fullName evidence="5">SDR family NAD(P)-dependent oxidoreductase</fullName>
    </submittedName>
</protein>
<evidence type="ECO:0000259" key="4">
    <source>
        <dbReference type="SMART" id="SM00822"/>
    </source>
</evidence>
<feature type="domain" description="Ketoreductase" evidence="4">
    <location>
        <begin position="6"/>
        <end position="189"/>
    </location>
</feature>
<dbReference type="SUPFAM" id="SSF51735">
    <property type="entry name" value="NAD(P)-binding Rossmann-fold domains"/>
    <property type="match status" value="1"/>
</dbReference>
<dbReference type="PRINTS" id="PR00080">
    <property type="entry name" value="SDRFAMILY"/>
</dbReference>
<evidence type="ECO:0000256" key="2">
    <source>
        <dbReference type="ARBA" id="ARBA00023002"/>
    </source>
</evidence>
<keyword evidence="2" id="KW-0560">Oxidoreductase</keyword>
<dbReference type="InterPro" id="IPR020904">
    <property type="entry name" value="Sc_DH/Rdtase_CS"/>
</dbReference>
<name>A0ABS9U4N4_9MICC</name>
<gene>
    <name evidence="5" type="ORF">L0M17_16990</name>
</gene>
<dbReference type="PANTHER" id="PTHR44196">
    <property type="entry name" value="DEHYDROGENASE/REDUCTASE SDR FAMILY MEMBER 7B"/>
    <property type="match status" value="1"/>
</dbReference>
<dbReference type="SMART" id="SM00822">
    <property type="entry name" value="PKS_KR"/>
    <property type="match status" value="1"/>
</dbReference>
<evidence type="ECO:0000256" key="3">
    <source>
        <dbReference type="RuleBase" id="RU000363"/>
    </source>
</evidence>
<dbReference type="InterPro" id="IPR036291">
    <property type="entry name" value="NAD(P)-bd_dom_sf"/>
</dbReference>
<evidence type="ECO:0000313" key="5">
    <source>
        <dbReference type="EMBL" id="MCH6471649.1"/>
    </source>
</evidence>
<evidence type="ECO:0000313" key="6">
    <source>
        <dbReference type="Proteomes" id="UP001202922"/>
    </source>
</evidence>
<sequence length="255" mass="26240">MGLDGSRALITGASSGIGRAIALALAADGCQTLLTGRDSQRLAEVAAETGGRTVVADLSEPDGLGRVADAAASFPLPDLVVHAAGIGRFERMAGGTGVDDDGTHDDGTLLATNYLAPVRLTRALLPAMLDRGSGRLVFVGSIAGLLGVAGESEYAASKAALGTFAASLRAELSGSGVGVTTLIPGVVDTPFFERRGLPYQRRFPRPVPAARVATALLRALDREQAQVVVPGWLRVPIALQACTPQVYSRLAGRWG</sequence>
<dbReference type="InterPro" id="IPR057326">
    <property type="entry name" value="KR_dom"/>
</dbReference>
<keyword evidence="6" id="KW-1185">Reference proteome</keyword>
<dbReference type="InterPro" id="IPR002347">
    <property type="entry name" value="SDR_fam"/>
</dbReference>
<dbReference type="Gene3D" id="3.40.50.720">
    <property type="entry name" value="NAD(P)-binding Rossmann-like Domain"/>
    <property type="match status" value="1"/>
</dbReference>
<comment type="similarity">
    <text evidence="1 3">Belongs to the short-chain dehydrogenases/reductases (SDR) family.</text>
</comment>
<comment type="caution">
    <text evidence="5">The sequence shown here is derived from an EMBL/GenBank/DDBJ whole genome shotgun (WGS) entry which is preliminary data.</text>
</comment>
<organism evidence="5 6">
    <name type="scientific">Sinomonas terrae</name>
    <dbReference type="NCBI Taxonomy" id="2908838"/>
    <lineage>
        <taxon>Bacteria</taxon>
        <taxon>Bacillati</taxon>
        <taxon>Actinomycetota</taxon>
        <taxon>Actinomycetes</taxon>
        <taxon>Micrococcales</taxon>
        <taxon>Micrococcaceae</taxon>
        <taxon>Sinomonas</taxon>
    </lineage>
</organism>
<proteinExistence type="inferred from homology"/>
<dbReference type="RefSeq" id="WP_241055580.1">
    <property type="nucleotide sequence ID" value="NZ_JAKZBV010000001.1"/>
</dbReference>
<evidence type="ECO:0000256" key="1">
    <source>
        <dbReference type="ARBA" id="ARBA00006484"/>
    </source>
</evidence>
<dbReference type="PRINTS" id="PR00081">
    <property type="entry name" value="GDHRDH"/>
</dbReference>
<dbReference type="PROSITE" id="PS00061">
    <property type="entry name" value="ADH_SHORT"/>
    <property type="match status" value="1"/>
</dbReference>
<dbReference type="PANTHER" id="PTHR44196:SF1">
    <property type="entry name" value="DEHYDROGENASE_REDUCTASE SDR FAMILY MEMBER 7B"/>
    <property type="match status" value="1"/>
</dbReference>
<reference evidence="5 6" key="1">
    <citation type="submission" date="2022-03" db="EMBL/GenBank/DDBJ databases">
        <title>Sinomonas sp. isolated from a soil.</title>
        <authorList>
            <person name="Han J."/>
            <person name="Kim D.-U."/>
        </authorList>
    </citation>
    <scope>NUCLEOTIDE SEQUENCE [LARGE SCALE GENOMIC DNA]</scope>
    <source>
        <strain evidence="5 6">5-5</strain>
    </source>
</reference>
<accession>A0ABS9U4N4</accession>
<dbReference type="EMBL" id="JAKZBV010000001">
    <property type="protein sequence ID" value="MCH6471649.1"/>
    <property type="molecule type" value="Genomic_DNA"/>
</dbReference>